<dbReference type="PANTHER" id="PTHR43289:SF6">
    <property type="entry name" value="SERINE_THREONINE-PROTEIN KINASE NEKL-3"/>
    <property type="match status" value="1"/>
</dbReference>
<evidence type="ECO:0000256" key="7">
    <source>
        <dbReference type="PROSITE-ProRule" id="PRU10141"/>
    </source>
</evidence>
<evidence type="ECO:0000256" key="6">
    <source>
        <dbReference type="ARBA" id="ARBA00022840"/>
    </source>
</evidence>
<dbReference type="CDD" id="cd14014">
    <property type="entry name" value="STKc_PknB_like"/>
    <property type="match status" value="1"/>
</dbReference>
<evidence type="ECO:0000313" key="11">
    <source>
        <dbReference type="Proteomes" id="UP001602089"/>
    </source>
</evidence>
<keyword evidence="2" id="KW-0723">Serine/threonine-protein kinase</keyword>
<organism evidence="10 11">
    <name type="scientific">Nocardia elegans</name>
    <dbReference type="NCBI Taxonomy" id="300029"/>
    <lineage>
        <taxon>Bacteria</taxon>
        <taxon>Bacillati</taxon>
        <taxon>Actinomycetota</taxon>
        <taxon>Actinomycetes</taxon>
        <taxon>Mycobacteriales</taxon>
        <taxon>Nocardiaceae</taxon>
        <taxon>Nocardia</taxon>
    </lineage>
</organism>
<feature type="compositionally biased region" description="Pro residues" evidence="8">
    <location>
        <begin position="307"/>
        <end position="321"/>
    </location>
</feature>
<dbReference type="Gene3D" id="1.10.510.10">
    <property type="entry name" value="Transferase(Phosphotransferase) domain 1"/>
    <property type="match status" value="1"/>
</dbReference>
<reference evidence="10 11" key="1">
    <citation type="submission" date="2024-10" db="EMBL/GenBank/DDBJ databases">
        <title>The Natural Products Discovery Center: Release of the First 8490 Sequenced Strains for Exploring Actinobacteria Biosynthetic Diversity.</title>
        <authorList>
            <person name="Kalkreuter E."/>
            <person name="Kautsar S.A."/>
            <person name="Yang D."/>
            <person name="Bader C.D."/>
            <person name="Teijaro C.N."/>
            <person name="Fluegel L."/>
            <person name="Davis C.M."/>
            <person name="Simpson J.R."/>
            <person name="Lauterbach L."/>
            <person name="Steele A.D."/>
            <person name="Gui C."/>
            <person name="Meng S."/>
            <person name="Li G."/>
            <person name="Viehrig K."/>
            <person name="Ye F."/>
            <person name="Su P."/>
            <person name="Kiefer A.F."/>
            <person name="Nichols A."/>
            <person name="Cepeda A.J."/>
            <person name="Yan W."/>
            <person name="Fan B."/>
            <person name="Jiang Y."/>
            <person name="Adhikari A."/>
            <person name="Zheng C.-J."/>
            <person name="Schuster L."/>
            <person name="Cowan T.M."/>
            <person name="Smanski M.J."/>
            <person name="Chevrette M.G."/>
            <person name="De Carvalho L.P.S."/>
            <person name="Shen B."/>
        </authorList>
    </citation>
    <scope>NUCLEOTIDE SEQUENCE [LARGE SCALE GENOMIC DNA]</scope>
    <source>
        <strain evidence="10 11">NPDC001867</strain>
    </source>
</reference>
<gene>
    <name evidence="10" type="ORF">ACFYY5_35030</name>
</gene>
<name>A0ABW6TQH1_9NOCA</name>
<keyword evidence="6 7" id="KW-0067">ATP-binding</keyword>
<dbReference type="PROSITE" id="PS50011">
    <property type="entry name" value="PROTEIN_KINASE_DOM"/>
    <property type="match status" value="1"/>
</dbReference>
<feature type="binding site" evidence="7">
    <location>
        <position position="42"/>
    </location>
    <ligand>
        <name>ATP</name>
        <dbReference type="ChEBI" id="CHEBI:30616"/>
    </ligand>
</feature>
<evidence type="ECO:0000313" key="10">
    <source>
        <dbReference type="EMBL" id="MFF4028072.1"/>
    </source>
</evidence>
<dbReference type="InterPro" id="IPR000719">
    <property type="entry name" value="Prot_kinase_dom"/>
</dbReference>
<dbReference type="Gene3D" id="3.30.200.20">
    <property type="entry name" value="Phosphorylase Kinase, domain 1"/>
    <property type="match status" value="1"/>
</dbReference>
<protein>
    <recommendedName>
        <fullName evidence="1">non-specific serine/threonine protein kinase</fullName>
        <ecNumber evidence="1">2.7.11.1</ecNumber>
    </recommendedName>
</protein>
<sequence>MVHPSVGATFAEYFLDRELGQGGMGTVYLARHPRLPRSVALKLLRREVSSDAELRRRFEQEASVVAKLEHPNIVGIYDRGVHDGHLWIAMQYVRGTDASHLDFRTVTGEHAARIIADIAAALDYAHAHGVLHRDIKPANILLAAADAGRAEHAVLTDFGIARLLDSTTKVTATGTFTATLAFAAPEQLSGQPLDHRADQYSLACTLFALLTGRSPFAADNPGQVVAGHLGAPVPSIHQLRPDLPPQLDAVLARAMAKDRDRRFRSCGELASAVHTVIAQRSAGVRSPAPETVILPDHSLPPAQWHQPAPPYAPGPPRPAWPPHNVAPEQSSPWRRWRGRTIAVSAAAIAAVLAIGLVVWHGSGQQDSASGSDGSSTRDKPWNPPEQKIADAFPKLVSSRPYGTSWGGGYCEGPYTGTDPYVDCSQNANVPWFTIYDYGSIQKVNANLVFATGVQMRVPHAGCAGIPLLHEASSPVDGGPAAVLIATFPDDPSRSGYKIEMLWHNHTKDDIINQFWNIAPICN</sequence>
<evidence type="ECO:0000259" key="9">
    <source>
        <dbReference type="PROSITE" id="PS50011"/>
    </source>
</evidence>
<feature type="domain" description="Protein kinase" evidence="9">
    <location>
        <begin position="13"/>
        <end position="277"/>
    </location>
</feature>
<dbReference type="GO" id="GO:0004674">
    <property type="term" value="F:protein serine/threonine kinase activity"/>
    <property type="evidence" value="ECO:0007669"/>
    <property type="project" value="UniProtKB-EC"/>
</dbReference>
<proteinExistence type="predicted"/>
<dbReference type="InterPro" id="IPR017441">
    <property type="entry name" value="Protein_kinase_ATP_BS"/>
</dbReference>
<keyword evidence="5 10" id="KW-0418">Kinase</keyword>
<feature type="region of interest" description="Disordered" evidence="8">
    <location>
        <begin position="363"/>
        <end position="386"/>
    </location>
</feature>
<dbReference type="EC" id="2.7.11.1" evidence="1"/>
<dbReference type="SMART" id="SM00220">
    <property type="entry name" value="S_TKc"/>
    <property type="match status" value="1"/>
</dbReference>
<dbReference type="PROSITE" id="PS00107">
    <property type="entry name" value="PROTEIN_KINASE_ATP"/>
    <property type="match status" value="1"/>
</dbReference>
<comment type="caution">
    <text evidence="10">The sequence shown here is derived from an EMBL/GenBank/DDBJ whole genome shotgun (WGS) entry which is preliminary data.</text>
</comment>
<keyword evidence="4 7" id="KW-0547">Nucleotide-binding</keyword>
<evidence type="ECO:0000256" key="8">
    <source>
        <dbReference type="SAM" id="MobiDB-lite"/>
    </source>
</evidence>
<accession>A0ABW6TQH1</accession>
<dbReference type="EMBL" id="JBIATK010000023">
    <property type="protein sequence ID" value="MFF4028072.1"/>
    <property type="molecule type" value="Genomic_DNA"/>
</dbReference>
<keyword evidence="11" id="KW-1185">Reference proteome</keyword>
<dbReference type="SUPFAM" id="SSF56112">
    <property type="entry name" value="Protein kinase-like (PK-like)"/>
    <property type="match status" value="1"/>
</dbReference>
<dbReference type="PROSITE" id="PS00108">
    <property type="entry name" value="PROTEIN_KINASE_ST"/>
    <property type="match status" value="1"/>
</dbReference>
<keyword evidence="3 10" id="KW-0808">Transferase</keyword>
<evidence type="ECO:0000256" key="4">
    <source>
        <dbReference type="ARBA" id="ARBA00022741"/>
    </source>
</evidence>
<dbReference type="InterPro" id="IPR008271">
    <property type="entry name" value="Ser/Thr_kinase_AS"/>
</dbReference>
<feature type="compositionally biased region" description="Low complexity" evidence="8">
    <location>
        <begin position="363"/>
        <end position="374"/>
    </location>
</feature>
<dbReference type="InterPro" id="IPR011009">
    <property type="entry name" value="Kinase-like_dom_sf"/>
</dbReference>
<evidence type="ECO:0000256" key="5">
    <source>
        <dbReference type="ARBA" id="ARBA00022777"/>
    </source>
</evidence>
<evidence type="ECO:0000256" key="2">
    <source>
        <dbReference type="ARBA" id="ARBA00022527"/>
    </source>
</evidence>
<dbReference type="Pfam" id="PF00069">
    <property type="entry name" value="Pkinase"/>
    <property type="match status" value="1"/>
</dbReference>
<dbReference type="Proteomes" id="UP001602089">
    <property type="component" value="Unassembled WGS sequence"/>
</dbReference>
<evidence type="ECO:0000256" key="1">
    <source>
        <dbReference type="ARBA" id="ARBA00012513"/>
    </source>
</evidence>
<evidence type="ECO:0000256" key="3">
    <source>
        <dbReference type="ARBA" id="ARBA00022679"/>
    </source>
</evidence>
<dbReference type="PANTHER" id="PTHR43289">
    <property type="entry name" value="MITOGEN-ACTIVATED PROTEIN KINASE KINASE KINASE 20-RELATED"/>
    <property type="match status" value="1"/>
</dbReference>
<dbReference type="RefSeq" id="WP_233429929.1">
    <property type="nucleotide sequence ID" value="NZ_JBIATK010000023.1"/>
</dbReference>
<feature type="region of interest" description="Disordered" evidence="8">
    <location>
        <begin position="301"/>
        <end position="331"/>
    </location>
</feature>